<dbReference type="SMART" id="SM01273">
    <property type="entry name" value="Mago-bind"/>
    <property type="match status" value="1"/>
</dbReference>
<dbReference type="GO" id="GO:0035145">
    <property type="term" value="C:exon-exon junction complex"/>
    <property type="evidence" value="ECO:0007669"/>
    <property type="project" value="TreeGrafter"/>
</dbReference>
<accession>A0A1I8NN56</accession>
<protein>
    <recommendedName>
        <fullName evidence="2">Partner of Y14 and mago</fullName>
    </recommendedName>
</protein>
<dbReference type="GO" id="GO:0005737">
    <property type="term" value="C:cytoplasm"/>
    <property type="evidence" value="ECO:0007669"/>
    <property type="project" value="TreeGrafter"/>
</dbReference>
<dbReference type="InterPro" id="IPR036348">
    <property type="entry name" value="WIBG_N_sf"/>
</dbReference>
<evidence type="ECO:0000256" key="2">
    <source>
        <dbReference type="ARBA" id="ARBA00018898"/>
    </source>
</evidence>
<evidence type="ECO:0000313" key="7">
    <source>
        <dbReference type="Proteomes" id="UP000095300"/>
    </source>
</evidence>
<feature type="region of interest" description="Disordered" evidence="4">
    <location>
        <begin position="60"/>
        <end position="135"/>
    </location>
</feature>
<dbReference type="EnsemblMetazoa" id="SCAU000538-RA">
    <property type="protein sequence ID" value="SCAU000538-PA"/>
    <property type="gene ID" value="SCAU000538"/>
</dbReference>
<dbReference type="STRING" id="35570.A0A1I8NN56"/>
<dbReference type="AlphaFoldDB" id="A0A1I8NN56"/>
<dbReference type="VEuPathDB" id="VectorBase:SCAU000538"/>
<reference evidence="6" key="1">
    <citation type="submission" date="2020-05" db="UniProtKB">
        <authorList>
            <consortium name="EnsemblMetazoa"/>
        </authorList>
    </citation>
    <scope>IDENTIFICATION</scope>
    <source>
        <strain evidence="6">USDA</strain>
    </source>
</reference>
<proteinExistence type="inferred from homology"/>
<dbReference type="InterPro" id="IPR015362">
    <property type="entry name" value="WIBG_mago-bd"/>
</dbReference>
<evidence type="ECO:0000256" key="3">
    <source>
        <dbReference type="SAM" id="Coils"/>
    </source>
</evidence>
<dbReference type="KEGG" id="scac:106083970"/>
<keyword evidence="7" id="KW-1185">Reference proteome</keyword>
<dbReference type="Proteomes" id="UP000095300">
    <property type="component" value="Unassembled WGS sequence"/>
</dbReference>
<keyword evidence="3" id="KW-0175">Coiled coil</keyword>
<feature type="compositionally biased region" description="Low complexity" evidence="4">
    <location>
        <begin position="118"/>
        <end position="131"/>
    </location>
</feature>
<gene>
    <name evidence="6" type="primary">106083970</name>
</gene>
<comment type="similarity">
    <text evidence="1">Belongs to the pym family.</text>
</comment>
<sequence length="217" mass="23479">MSGTFIPASQRPDGTWRRARRVKDGYVPQEEVPLYESKGRQFAQKRANGLPPGLCPEMVEAAKKEREKKERAKAKKEAAAAAASAATATATNKQQIPGVLKLPANTNTATSIKNPTASGPKSKASPTTSTSNGAKTIEALSNDLAHNLKVQEEPQDLQKKCKKLQKKLREIEEIEKKLKSGALKKPEKDQLDKVARKSAIENELQKVLEEIGAGGGS</sequence>
<evidence type="ECO:0000256" key="1">
    <source>
        <dbReference type="ARBA" id="ARBA00009394"/>
    </source>
</evidence>
<feature type="compositionally biased region" description="Low complexity" evidence="4">
    <location>
        <begin position="79"/>
        <end position="90"/>
    </location>
</feature>
<dbReference type="Pfam" id="PF09282">
    <property type="entry name" value="Mago-bind"/>
    <property type="match status" value="1"/>
</dbReference>
<dbReference type="GO" id="GO:0003723">
    <property type="term" value="F:RNA binding"/>
    <property type="evidence" value="ECO:0007669"/>
    <property type="project" value="TreeGrafter"/>
</dbReference>
<feature type="domain" description="WIBG Mago-binding" evidence="5">
    <location>
        <begin position="2"/>
        <end position="28"/>
    </location>
</feature>
<evidence type="ECO:0000256" key="4">
    <source>
        <dbReference type="SAM" id="MobiDB-lite"/>
    </source>
</evidence>
<evidence type="ECO:0000259" key="5">
    <source>
        <dbReference type="SMART" id="SM01273"/>
    </source>
</evidence>
<organism evidence="6 7">
    <name type="scientific">Stomoxys calcitrans</name>
    <name type="common">Stable fly</name>
    <name type="synonym">Conops calcitrans</name>
    <dbReference type="NCBI Taxonomy" id="35570"/>
    <lineage>
        <taxon>Eukaryota</taxon>
        <taxon>Metazoa</taxon>
        <taxon>Ecdysozoa</taxon>
        <taxon>Arthropoda</taxon>
        <taxon>Hexapoda</taxon>
        <taxon>Insecta</taxon>
        <taxon>Pterygota</taxon>
        <taxon>Neoptera</taxon>
        <taxon>Endopterygota</taxon>
        <taxon>Diptera</taxon>
        <taxon>Brachycera</taxon>
        <taxon>Muscomorpha</taxon>
        <taxon>Muscoidea</taxon>
        <taxon>Muscidae</taxon>
        <taxon>Stomoxys</taxon>
    </lineage>
</organism>
<dbReference type="InterPro" id="IPR039333">
    <property type="entry name" value="PYM1"/>
</dbReference>
<feature type="coiled-coil region" evidence="3">
    <location>
        <begin position="154"/>
        <end position="184"/>
    </location>
</feature>
<feature type="compositionally biased region" description="Polar residues" evidence="4">
    <location>
        <begin position="104"/>
        <end position="117"/>
    </location>
</feature>
<dbReference type="PANTHER" id="PTHR22959:SF0">
    <property type="entry name" value="PARTNER OF Y14 AND MAGO"/>
    <property type="match status" value="1"/>
</dbReference>
<feature type="region of interest" description="Disordered" evidence="4">
    <location>
        <begin position="1"/>
        <end position="22"/>
    </location>
</feature>
<name>A0A1I8NN56_STOCA</name>
<dbReference type="GO" id="GO:1903259">
    <property type="term" value="P:exon-exon junction complex disassembly"/>
    <property type="evidence" value="ECO:0007669"/>
    <property type="project" value="InterPro"/>
</dbReference>
<dbReference type="SUPFAM" id="SSF101931">
    <property type="entry name" value="Pym (Within the bgcn gene intron protein, WIBG), N-terminal domain"/>
    <property type="match status" value="1"/>
</dbReference>
<dbReference type="OrthoDB" id="21625at2759"/>
<feature type="compositionally biased region" description="Basic and acidic residues" evidence="4">
    <location>
        <begin position="60"/>
        <end position="78"/>
    </location>
</feature>
<dbReference type="PANTHER" id="PTHR22959">
    <property type="entry name" value="PYM PROTEIN"/>
    <property type="match status" value="1"/>
</dbReference>
<evidence type="ECO:0000313" key="6">
    <source>
        <dbReference type="EnsemblMetazoa" id="SCAU000538-PA"/>
    </source>
</evidence>